<proteinExistence type="inferred from homology"/>
<feature type="transmembrane region" description="Helical" evidence="19">
    <location>
        <begin position="152"/>
        <end position="171"/>
    </location>
</feature>
<dbReference type="NCBIfam" id="NF001279">
    <property type="entry name" value="PRK00235.2-1"/>
    <property type="match status" value="1"/>
</dbReference>
<name>A0A7I7UQE2_MYCPV</name>
<dbReference type="EC" id="2.7.8.26" evidence="5 19"/>
<evidence type="ECO:0000256" key="4">
    <source>
        <dbReference type="ARBA" id="ARBA00010561"/>
    </source>
</evidence>
<feature type="transmembrane region" description="Helical" evidence="19">
    <location>
        <begin position="36"/>
        <end position="55"/>
    </location>
</feature>
<keyword evidence="8 19" id="KW-0169">Cobalamin biosynthesis</keyword>
<dbReference type="GO" id="GO:0008818">
    <property type="term" value="F:cobalamin 5'-phosphate synthase activity"/>
    <property type="evidence" value="ECO:0007669"/>
    <property type="project" value="UniProtKB-UniRule"/>
</dbReference>
<comment type="pathway">
    <text evidence="3 19">Cofactor biosynthesis; adenosylcobalamin biosynthesis; adenosylcobalamin from cob(II)yrinate a,c-diamide: step 7/7.</text>
</comment>
<evidence type="ECO:0000256" key="12">
    <source>
        <dbReference type="ARBA" id="ARBA00022989"/>
    </source>
</evidence>
<evidence type="ECO:0000256" key="16">
    <source>
        <dbReference type="ARBA" id="ARBA00032853"/>
    </source>
</evidence>
<gene>
    <name evidence="19 20" type="primary">cobS</name>
    <name evidence="20" type="ORF">MPUL_43780</name>
</gene>
<comment type="function">
    <text evidence="14 19">Joins adenosylcobinamide-GDP and alpha-ribazole to generate adenosylcobalamin (Ado-cobalamin). Also synthesizes adenosylcobalamin 5'-phosphate from adenosylcobinamide-GDP and alpha-ribazole 5'-phosphate.</text>
</comment>
<evidence type="ECO:0000256" key="7">
    <source>
        <dbReference type="ARBA" id="ARBA00022475"/>
    </source>
</evidence>
<feature type="transmembrane region" description="Helical" evidence="19">
    <location>
        <begin position="89"/>
        <end position="107"/>
    </location>
</feature>
<evidence type="ECO:0000256" key="8">
    <source>
        <dbReference type="ARBA" id="ARBA00022573"/>
    </source>
</evidence>
<evidence type="ECO:0000256" key="1">
    <source>
        <dbReference type="ARBA" id="ARBA00001946"/>
    </source>
</evidence>
<evidence type="ECO:0000256" key="10">
    <source>
        <dbReference type="ARBA" id="ARBA00022692"/>
    </source>
</evidence>
<comment type="similarity">
    <text evidence="4 19">Belongs to the CobS family.</text>
</comment>
<dbReference type="AlphaFoldDB" id="A0A7I7UQE2"/>
<reference evidence="20 21" key="1">
    <citation type="journal article" date="2019" name="Emerg. Microbes Infect.">
        <title>Comprehensive subspecies identification of 175 nontuberculous mycobacteria species based on 7547 genomic profiles.</title>
        <authorList>
            <person name="Matsumoto Y."/>
            <person name="Kinjo T."/>
            <person name="Motooka D."/>
            <person name="Nabeya D."/>
            <person name="Jung N."/>
            <person name="Uechi K."/>
            <person name="Horii T."/>
            <person name="Iida T."/>
            <person name="Fujita J."/>
            <person name="Nakamura S."/>
        </authorList>
    </citation>
    <scope>NUCLEOTIDE SEQUENCE [LARGE SCALE GENOMIC DNA]</scope>
    <source>
        <strain evidence="20 21">JCM 6370</strain>
    </source>
</reference>
<evidence type="ECO:0000256" key="2">
    <source>
        <dbReference type="ARBA" id="ARBA00004651"/>
    </source>
</evidence>
<keyword evidence="9 19" id="KW-0808">Transferase</keyword>
<dbReference type="PANTHER" id="PTHR34148:SF1">
    <property type="entry name" value="ADENOSYLCOBINAMIDE-GDP RIBAZOLETRANSFERASE"/>
    <property type="match status" value="1"/>
</dbReference>
<evidence type="ECO:0000256" key="9">
    <source>
        <dbReference type="ARBA" id="ARBA00022679"/>
    </source>
</evidence>
<dbReference type="Pfam" id="PF02654">
    <property type="entry name" value="CobS"/>
    <property type="match status" value="1"/>
</dbReference>
<evidence type="ECO:0000256" key="18">
    <source>
        <dbReference type="ARBA" id="ARBA00049504"/>
    </source>
</evidence>
<keyword evidence="11 19" id="KW-0460">Magnesium</keyword>
<evidence type="ECO:0000313" key="20">
    <source>
        <dbReference type="EMBL" id="BBY83220.1"/>
    </source>
</evidence>
<evidence type="ECO:0000256" key="13">
    <source>
        <dbReference type="ARBA" id="ARBA00023136"/>
    </source>
</evidence>
<keyword evidence="7 19" id="KW-1003">Cell membrane</keyword>
<evidence type="ECO:0000256" key="11">
    <source>
        <dbReference type="ARBA" id="ARBA00022842"/>
    </source>
</evidence>
<evidence type="ECO:0000256" key="6">
    <source>
        <dbReference type="ARBA" id="ARBA00015850"/>
    </source>
</evidence>
<dbReference type="Proteomes" id="UP000467252">
    <property type="component" value="Chromosome"/>
</dbReference>
<keyword evidence="10 19" id="KW-0812">Transmembrane</keyword>
<dbReference type="PANTHER" id="PTHR34148">
    <property type="entry name" value="ADENOSYLCOBINAMIDE-GDP RIBAZOLETRANSFERASE"/>
    <property type="match status" value="1"/>
</dbReference>
<keyword evidence="21" id="KW-1185">Reference proteome</keyword>
<dbReference type="GO" id="GO:0005886">
    <property type="term" value="C:plasma membrane"/>
    <property type="evidence" value="ECO:0007669"/>
    <property type="project" value="UniProtKB-SubCell"/>
</dbReference>
<evidence type="ECO:0000256" key="14">
    <source>
        <dbReference type="ARBA" id="ARBA00025228"/>
    </source>
</evidence>
<evidence type="ECO:0000256" key="5">
    <source>
        <dbReference type="ARBA" id="ARBA00013200"/>
    </source>
</evidence>
<comment type="subcellular location">
    <subcellularLocation>
        <location evidence="2 19">Cell membrane</location>
        <topology evidence="2 19">Multi-pass membrane protein</topology>
    </subcellularLocation>
</comment>
<feature type="transmembrane region" description="Helical" evidence="19">
    <location>
        <begin position="177"/>
        <end position="196"/>
    </location>
</feature>
<comment type="cofactor">
    <cofactor evidence="1 19">
        <name>Mg(2+)</name>
        <dbReference type="ChEBI" id="CHEBI:18420"/>
    </cofactor>
</comment>
<comment type="catalytic activity">
    <reaction evidence="17 19">
        <text>alpha-ribazole + adenosylcob(III)inamide-GDP = adenosylcob(III)alamin + GMP + H(+)</text>
        <dbReference type="Rhea" id="RHEA:16049"/>
        <dbReference type="ChEBI" id="CHEBI:10329"/>
        <dbReference type="ChEBI" id="CHEBI:15378"/>
        <dbReference type="ChEBI" id="CHEBI:18408"/>
        <dbReference type="ChEBI" id="CHEBI:58115"/>
        <dbReference type="ChEBI" id="CHEBI:60487"/>
        <dbReference type="EC" id="2.7.8.26"/>
    </reaction>
</comment>
<evidence type="ECO:0000256" key="17">
    <source>
        <dbReference type="ARBA" id="ARBA00048623"/>
    </source>
</evidence>
<evidence type="ECO:0000313" key="21">
    <source>
        <dbReference type="Proteomes" id="UP000467252"/>
    </source>
</evidence>
<dbReference type="GO" id="GO:0009236">
    <property type="term" value="P:cobalamin biosynthetic process"/>
    <property type="evidence" value="ECO:0007669"/>
    <property type="project" value="UniProtKB-UniRule"/>
</dbReference>
<dbReference type="GO" id="GO:0051073">
    <property type="term" value="F:adenosylcobinamide-GDP ribazoletransferase activity"/>
    <property type="evidence" value="ECO:0007669"/>
    <property type="project" value="UniProtKB-UniRule"/>
</dbReference>
<dbReference type="EMBL" id="AP022599">
    <property type="protein sequence ID" value="BBY83220.1"/>
    <property type="molecule type" value="Genomic_DNA"/>
</dbReference>
<dbReference type="InterPro" id="IPR003805">
    <property type="entry name" value="CobS"/>
</dbReference>
<keyword evidence="13 19" id="KW-0472">Membrane</keyword>
<keyword evidence="12 19" id="KW-1133">Transmembrane helix</keyword>
<accession>A0A7I7UQE2</accession>
<comment type="catalytic activity">
    <reaction evidence="18 19">
        <text>alpha-ribazole 5'-phosphate + adenosylcob(III)inamide-GDP = adenosylcob(III)alamin 5'-phosphate + GMP + H(+)</text>
        <dbReference type="Rhea" id="RHEA:23560"/>
        <dbReference type="ChEBI" id="CHEBI:15378"/>
        <dbReference type="ChEBI" id="CHEBI:57918"/>
        <dbReference type="ChEBI" id="CHEBI:58115"/>
        <dbReference type="ChEBI" id="CHEBI:60487"/>
        <dbReference type="ChEBI" id="CHEBI:60493"/>
        <dbReference type="EC" id="2.7.8.26"/>
    </reaction>
</comment>
<dbReference type="UniPathway" id="UPA00148">
    <property type="reaction ID" value="UER00238"/>
</dbReference>
<evidence type="ECO:0000256" key="3">
    <source>
        <dbReference type="ARBA" id="ARBA00004663"/>
    </source>
</evidence>
<evidence type="ECO:0000256" key="19">
    <source>
        <dbReference type="HAMAP-Rule" id="MF_00719"/>
    </source>
</evidence>
<sequence>MRGAAPVGRGALTALPLVGLALGALAAGVLWVAGVAFGSGSALGGVAAVTVLLLATRGLHIDGLADTADGLGSYGPAQRALEVMRDGSAGPFGVAAVVVVILAQAFALAELGVVGVIVAVTAGRVAAVAACRRSVPAAAGSSLGARVAGTQPLAVVALWVLATAGLAALAGPRPWQGPVAVIAALACAALLVAHCVRRFGGITGDVLGAAIEVTTTLTAVGLAVG</sequence>
<protein>
    <recommendedName>
        <fullName evidence="6 19">Adenosylcobinamide-GDP ribazoletransferase</fullName>
        <ecNumber evidence="5 19">2.7.8.26</ecNumber>
    </recommendedName>
    <alternativeName>
        <fullName evidence="16 19">Cobalamin synthase</fullName>
    </alternativeName>
    <alternativeName>
        <fullName evidence="15 19">Cobalamin-5'-phosphate synthase</fullName>
    </alternativeName>
</protein>
<evidence type="ECO:0000256" key="15">
    <source>
        <dbReference type="ARBA" id="ARBA00032605"/>
    </source>
</evidence>
<dbReference type="HAMAP" id="MF_00719">
    <property type="entry name" value="CobS"/>
    <property type="match status" value="1"/>
</dbReference>
<organism evidence="20 21">
    <name type="scientific">Mycolicibacterium pulveris</name>
    <name type="common">Mycobacterium pulveris</name>
    <dbReference type="NCBI Taxonomy" id="36813"/>
    <lineage>
        <taxon>Bacteria</taxon>
        <taxon>Bacillati</taxon>
        <taxon>Actinomycetota</taxon>
        <taxon>Actinomycetes</taxon>
        <taxon>Mycobacteriales</taxon>
        <taxon>Mycobacteriaceae</taxon>
        <taxon>Mycolicibacterium</taxon>
    </lineage>
</organism>